<name>A0AAJ0HCK2_9PEZI</name>
<gene>
    <name evidence="2" type="ORF">B0T25DRAFT_583968</name>
</gene>
<evidence type="ECO:0000256" key="1">
    <source>
        <dbReference type="SAM" id="Phobius"/>
    </source>
</evidence>
<dbReference type="Proteomes" id="UP001275084">
    <property type="component" value="Unassembled WGS sequence"/>
</dbReference>
<reference evidence="2" key="1">
    <citation type="journal article" date="2023" name="Mol. Phylogenet. Evol.">
        <title>Genome-scale phylogeny and comparative genomics of the fungal order Sordariales.</title>
        <authorList>
            <person name="Hensen N."/>
            <person name="Bonometti L."/>
            <person name="Westerberg I."/>
            <person name="Brannstrom I.O."/>
            <person name="Guillou S."/>
            <person name="Cros-Aarteil S."/>
            <person name="Calhoun S."/>
            <person name="Haridas S."/>
            <person name="Kuo A."/>
            <person name="Mondo S."/>
            <person name="Pangilinan J."/>
            <person name="Riley R."/>
            <person name="LaButti K."/>
            <person name="Andreopoulos B."/>
            <person name="Lipzen A."/>
            <person name="Chen C."/>
            <person name="Yan M."/>
            <person name="Daum C."/>
            <person name="Ng V."/>
            <person name="Clum A."/>
            <person name="Steindorff A."/>
            <person name="Ohm R.A."/>
            <person name="Martin F."/>
            <person name="Silar P."/>
            <person name="Natvig D.O."/>
            <person name="Lalanne C."/>
            <person name="Gautier V."/>
            <person name="Ament-Velasquez S.L."/>
            <person name="Kruys A."/>
            <person name="Hutchinson M.I."/>
            <person name="Powell A.J."/>
            <person name="Barry K."/>
            <person name="Miller A.N."/>
            <person name="Grigoriev I.V."/>
            <person name="Debuchy R."/>
            <person name="Gladieux P."/>
            <person name="Hiltunen Thoren M."/>
            <person name="Johannesson H."/>
        </authorList>
    </citation>
    <scope>NUCLEOTIDE SEQUENCE</scope>
    <source>
        <strain evidence="2">CBS 955.72</strain>
    </source>
</reference>
<evidence type="ECO:0000313" key="2">
    <source>
        <dbReference type="EMBL" id="KAK3346855.1"/>
    </source>
</evidence>
<feature type="transmembrane region" description="Helical" evidence="1">
    <location>
        <begin position="49"/>
        <end position="72"/>
    </location>
</feature>
<keyword evidence="1" id="KW-0472">Membrane</keyword>
<dbReference type="EMBL" id="JAUIQD010000006">
    <property type="protein sequence ID" value="KAK3346855.1"/>
    <property type="molecule type" value="Genomic_DNA"/>
</dbReference>
<dbReference type="AlphaFoldDB" id="A0AAJ0HCK2"/>
<comment type="caution">
    <text evidence="2">The sequence shown here is derived from an EMBL/GenBank/DDBJ whole genome shotgun (WGS) entry which is preliminary data.</text>
</comment>
<evidence type="ECO:0000313" key="3">
    <source>
        <dbReference type="Proteomes" id="UP001275084"/>
    </source>
</evidence>
<keyword evidence="1" id="KW-1133">Transmembrane helix</keyword>
<keyword evidence="1" id="KW-0812">Transmembrane</keyword>
<sequence>MFLRDYPGQTASSPLVAWQTVPQRLVRRICRAEASCIVEDPGDADITGIGQAVLSFLLTSVITLLSIIMAYLTGFIHQDSYRPADREFIRGCRALVLFWRKQKEKKEVPTKRKRTDINAFKGFILSFSDQ</sequence>
<organism evidence="2 3">
    <name type="scientific">Lasiosphaeria hispida</name>
    <dbReference type="NCBI Taxonomy" id="260671"/>
    <lineage>
        <taxon>Eukaryota</taxon>
        <taxon>Fungi</taxon>
        <taxon>Dikarya</taxon>
        <taxon>Ascomycota</taxon>
        <taxon>Pezizomycotina</taxon>
        <taxon>Sordariomycetes</taxon>
        <taxon>Sordariomycetidae</taxon>
        <taxon>Sordariales</taxon>
        <taxon>Lasiosphaeriaceae</taxon>
        <taxon>Lasiosphaeria</taxon>
    </lineage>
</organism>
<keyword evidence="3" id="KW-1185">Reference proteome</keyword>
<accession>A0AAJ0HCK2</accession>
<reference evidence="2" key="2">
    <citation type="submission" date="2023-06" db="EMBL/GenBank/DDBJ databases">
        <authorList>
            <consortium name="Lawrence Berkeley National Laboratory"/>
            <person name="Haridas S."/>
            <person name="Hensen N."/>
            <person name="Bonometti L."/>
            <person name="Westerberg I."/>
            <person name="Brannstrom I.O."/>
            <person name="Guillou S."/>
            <person name="Cros-Aarteil S."/>
            <person name="Calhoun S."/>
            <person name="Kuo A."/>
            <person name="Mondo S."/>
            <person name="Pangilinan J."/>
            <person name="Riley R."/>
            <person name="Labutti K."/>
            <person name="Andreopoulos B."/>
            <person name="Lipzen A."/>
            <person name="Chen C."/>
            <person name="Yanf M."/>
            <person name="Daum C."/>
            <person name="Ng V."/>
            <person name="Clum A."/>
            <person name="Steindorff A."/>
            <person name="Ohm R."/>
            <person name="Martin F."/>
            <person name="Silar P."/>
            <person name="Natvig D."/>
            <person name="Lalanne C."/>
            <person name="Gautier V."/>
            <person name="Ament-Velasquez S.L."/>
            <person name="Kruys A."/>
            <person name="Hutchinson M.I."/>
            <person name="Powell A.J."/>
            <person name="Barry K."/>
            <person name="Miller A.N."/>
            <person name="Grigoriev I.V."/>
            <person name="Debuchy R."/>
            <person name="Gladieux P."/>
            <person name="Thoren M.H."/>
            <person name="Johannesson H."/>
        </authorList>
    </citation>
    <scope>NUCLEOTIDE SEQUENCE</scope>
    <source>
        <strain evidence="2">CBS 955.72</strain>
    </source>
</reference>
<proteinExistence type="predicted"/>
<protein>
    <submittedName>
        <fullName evidence="2">Uncharacterized protein</fullName>
    </submittedName>
</protein>